<accession>A0A9P5MRZ3</accession>
<protein>
    <submittedName>
        <fullName evidence="6">Ras-domain-containing protein</fullName>
    </submittedName>
</protein>
<dbReference type="SMART" id="SM00175">
    <property type="entry name" value="RAB"/>
    <property type="match status" value="1"/>
</dbReference>
<dbReference type="SUPFAM" id="SSF52540">
    <property type="entry name" value="P-loop containing nucleoside triphosphate hydrolases"/>
    <property type="match status" value="1"/>
</dbReference>
<gene>
    <name evidence="6" type="ORF">DFH94DRAFT_110547</name>
</gene>
<name>A0A9P5MRZ3_9AGAM</name>
<dbReference type="PROSITE" id="PS51421">
    <property type="entry name" value="RAS"/>
    <property type="match status" value="1"/>
</dbReference>
<dbReference type="SMART" id="SM00174">
    <property type="entry name" value="RHO"/>
    <property type="match status" value="1"/>
</dbReference>
<dbReference type="PROSITE" id="PS51417">
    <property type="entry name" value="ARF"/>
    <property type="match status" value="1"/>
</dbReference>
<dbReference type="InterPro" id="IPR027417">
    <property type="entry name" value="P-loop_NTPase"/>
</dbReference>
<reference evidence="6" key="2">
    <citation type="journal article" date="2020" name="Nat. Commun.">
        <title>Large-scale genome sequencing of mycorrhizal fungi provides insights into the early evolution of symbiotic traits.</title>
        <authorList>
            <person name="Miyauchi S."/>
            <person name="Kiss E."/>
            <person name="Kuo A."/>
            <person name="Drula E."/>
            <person name="Kohler A."/>
            <person name="Sanchez-Garcia M."/>
            <person name="Morin E."/>
            <person name="Andreopoulos B."/>
            <person name="Barry K.W."/>
            <person name="Bonito G."/>
            <person name="Buee M."/>
            <person name="Carver A."/>
            <person name="Chen C."/>
            <person name="Cichocki N."/>
            <person name="Clum A."/>
            <person name="Culley D."/>
            <person name="Crous P.W."/>
            <person name="Fauchery L."/>
            <person name="Girlanda M."/>
            <person name="Hayes R.D."/>
            <person name="Keri Z."/>
            <person name="LaButti K."/>
            <person name="Lipzen A."/>
            <person name="Lombard V."/>
            <person name="Magnuson J."/>
            <person name="Maillard F."/>
            <person name="Murat C."/>
            <person name="Nolan M."/>
            <person name="Ohm R.A."/>
            <person name="Pangilinan J."/>
            <person name="Pereira M.F."/>
            <person name="Perotto S."/>
            <person name="Peter M."/>
            <person name="Pfister S."/>
            <person name="Riley R."/>
            <person name="Sitrit Y."/>
            <person name="Stielow J.B."/>
            <person name="Szollosi G."/>
            <person name="Zifcakova L."/>
            <person name="Stursova M."/>
            <person name="Spatafora J.W."/>
            <person name="Tedersoo L."/>
            <person name="Vaario L.M."/>
            <person name="Yamada A."/>
            <person name="Yan M."/>
            <person name="Wang P."/>
            <person name="Xu J."/>
            <person name="Bruns T."/>
            <person name="Baldrian P."/>
            <person name="Vilgalys R."/>
            <person name="Dunand C."/>
            <person name="Henrissat B."/>
            <person name="Grigoriev I.V."/>
            <person name="Hibbett D."/>
            <person name="Nagy L.G."/>
            <person name="Martin F.M."/>
        </authorList>
    </citation>
    <scope>NUCLEOTIDE SEQUENCE</scope>
    <source>
        <strain evidence="6">Prilba</strain>
    </source>
</reference>
<sequence>MAPTLQSQSKELINVKLLLIGNSSVGKSSLLLRFSDKQWLPEDEASATIGVDFRVHKLEVQGRKVKMSIWDTAGQERFRTITASYYRGAQGVILVYDVSSRESFEALPRWLEELENYVSPEVVKIVVGNKLDKEYSRQVPTTEAAAFAARTGCLFVEASAKTAVGVTEAFNDVVTRIIDTPSLWREDKPKSSPRAAAGIMTGPTNSTAASGSMPGNIDLSQVQEEDMSGGCLC</sequence>
<evidence type="ECO:0000313" key="6">
    <source>
        <dbReference type="EMBL" id="KAF8476405.1"/>
    </source>
</evidence>
<keyword evidence="7" id="KW-1185">Reference proteome</keyword>
<dbReference type="GO" id="GO:0003924">
    <property type="term" value="F:GTPase activity"/>
    <property type="evidence" value="ECO:0007669"/>
    <property type="project" value="InterPro"/>
</dbReference>
<dbReference type="InterPro" id="IPR005225">
    <property type="entry name" value="Small_GTP-bd"/>
</dbReference>
<dbReference type="SMART" id="SM00176">
    <property type="entry name" value="RAN"/>
    <property type="match status" value="1"/>
</dbReference>
<comment type="caution">
    <text evidence="6">The sequence shown here is derived from an EMBL/GenBank/DDBJ whole genome shotgun (WGS) entry which is preliminary data.</text>
</comment>
<dbReference type="InterPro" id="IPR001806">
    <property type="entry name" value="Small_GTPase"/>
</dbReference>
<reference evidence="6" key="1">
    <citation type="submission" date="2019-10" db="EMBL/GenBank/DDBJ databases">
        <authorList>
            <consortium name="DOE Joint Genome Institute"/>
            <person name="Kuo A."/>
            <person name="Miyauchi S."/>
            <person name="Kiss E."/>
            <person name="Drula E."/>
            <person name="Kohler A."/>
            <person name="Sanchez-Garcia M."/>
            <person name="Andreopoulos B."/>
            <person name="Barry K.W."/>
            <person name="Bonito G."/>
            <person name="Buee M."/>
            <person name="Carver A."/>
            <person name="Chen C."/>
            <person name="Cichocki N."/>
            <person name="Clum A."/>
            <person name="Culley D."/>
            <person name="Crous P.W."/>
            <person name="Fauchery L."/>
            <person name="Girlanda M."/>
            <person name="Hayes R."/>
            <person name="Keri Z."/>
            <person name="LaButti K."/>
            <person name="Lipzen A."/>
            <person name="Lombard V."/>
            <person name="Magnuson J."/>
            <person name="Maillard F."/>
            <person name="Morin E."/>
            <person name="Murat C."/>
            <person name="Nolan M."/>
            <person name="Ohm R."/>
            <person name="Pangilinan J."/>
            <person name="Pereira M."/>
            <person name="Perotto S."/>
            <person name="Peter M."/>
            <person name="Riley R."/>
            <person name="Sitrit Y."/>
            <person name="Stielow B."/>
            <person name="Szollosi G."/>
            <person name="Zifcakova L."/>
            <person name="Stursova M."/>
            <person name="Spatafora J.W."/>
            <person name="Tedersoo L."/>
            <person name="Vaario L.-M."/>
            <person name="Yamada A."/>
            <person name="Yan M."/>
            <person name="Wang P."/>
            <person name="Xu J."/>
            <person name="Bruns T."/>
            <person name="Baldrian P."/>
            <person name="Vilgalys R."/>
            <person name="Henrissat B."/>
            <person name="Grigoriev I.V."/>
            <person name="Hibbett D."/>
            <person name="Nagy L.G."/>
            <person name="Martin F.M."/>
        </authorList>
    </citation>
    <scope>NUCLEOTIDE SEQUENCE</scope>
    <source>
        <strain evidence="6">Prilba</strain>
    </source>
</reference>
<keyword evidence="2" id="KW-0547">Nucleotide-binding</keyword>
<feature type="region of interest" description="Disordered" evidence="5">
    <location>
        <begin position="184"/>
        <end position="213"/>
    </location>
</feature>
<dbReference type="PROSITE" id="PS51419">
    <property type="entry name" value="RAB"/>
    <property type="match status" value="1"/>
</dbReference>
<evidence type="ECO:0000256" key="2">
    <source>
        <dbReference type="ARBA" id="ARBA00022741"/>
    </source>
</evidence>
<evidence type="ECO:0000256" key="3">
    <source>
        <dbReference type="ARBA" id="ARBA00023134"/>
    </source>
</evidence>
<dbReference type="InterPro" id="IPR050227">
    <property type="entry name" value="Rab"/>
</dbReference>
<dbReference type="PRINTS" id="PR00449">
    <property type="entry name" value="RASTRNSFRMNG"/>
</dbReference>
<dbReference type="AlphaFoldDB" id="A0A9P5MRZ3"/>
<dbReference type="Gene3D" id="3.40.50.300">
    <property type="entry name" value="P-loop containing nucleotide triphosphate hydrolases"/>
    <property type="match status" value="1"/>
</dbReference>
<dbReference type="SMART" id="SM00173">
    <property type="entry name" value="RAS"/>
    <property type="match status" value="1"/>
</dbReference>
<organism evidence="6 7">
    <name type="scientific">Russula ochroleuca</name>
    <dbReference type="NCBI Taxonomy" id="152965"/>
    <lineage>
        <taxon>Eukaryota</taxon>
        <taxon>Fungi</taxon>
        <taxon>Dikarya</taxon>
        <taxon>Basidiomycota</taxon>
        <taxon>Agaricomycotina</taxon>
        <taxon>Agaricomycetes</taxon>
        <taxon>Russulales</taxon>
        <taxon>Russulaceae</taxon>
        <taxon>Russula</taxon>
    </lineage>
</organism>
<dbReference type="GO" id="GO:0005525">
    <property type="term" value="F:GTP binding"/>
    <property type="evidence" value="ECO:0007669"/>
    <property type="project" value="UniProtKB-KW"/>
</dbReference>
<dbReference type="NCBIfam" id="TIGR00231">
    <property type="entry name" value="small_GTP"/>
    <property type="match status" value="1"/>
</dbReference>
<dbReference type="Pfam" id="PF00071">
    <property type="entry name" value="Ras"/>
    <property type="match status" value="1"/>
</dbReference>
<keyword evidence="3" id="KW-0342">GTP-binding</keyword>
<dbReference type="Proteomes" id="UP000759537">
    <property type="component" value="Unassembled WGS sequence"/>
</dbReference>
<dbReference type="EMBL" id="WHVB01000015">
    <property type="protein sequence ID" value="KAF8476405.1"/>
    <property type="molecule type" value="Genomic_DNA"/>
</dbReference>
<evidence type="ECO:0000313" key="7">
    <source>
        <dbReference type="Proteomes" id="UP000759537"/>
    </source>
</evidence>
<keyword evidence="4" id="KW-0472">Membrane</keyword>
<evidence type="ECO:0000256" key="1">
    <source>
        <dbReference type="ARBA" id="ARBA00004308"/>
    </source>
</evidence>
<comment type="subcellular location">
    <subcellularLocation>
        <location evidence="1">Endomembrane system</location>
    </subcellularLocation>
</comment>
<dbReference type="FunFam" id="3.40.50.300:FF:000586">
    <property type="entry name" value="Rab family GTPase"/>
    <property type="match status" value="1"/>
</dbReference>
<evidence type="ECO:0000256" key="4">
    <source>
        <dbReference type="ARBA" id="ARBA00023136"/>
    </source>
</evidence>
<proteinExistence type="predicted"/>
<evidence type="ECO:0000256" key="5">
    <source>
        <dbReference type="SAM" id="MobiDB-lite"/>
    </source>
</evidence>
<dbReference type="PANTHER" id="PTHR47977">
    <property type="entry name" value="RAS-RELATED PROTEIN RAB"/>
    <property type="match status" value="1"/>
</dbReference>
<dbReference type="OrthoDB" id="9989112at2759"/>
<dbReference type="GO" id="GO:0012505">
    <property type="term" value="C:endomembrane system"/>
    <property type="evidence" value="ECO:0007669"/>
    <property type="project" value="UniProtKB-SubCell"/>
</dbReference>